<dbReference type="Pfam" id="PF03720">
    <property type="entry name" value="UDPG_MGDP_dh_C"/>
    <property type="match status" value="1"/>
</dbReference>
<dbReference type="PRINTS" id="PR00719">
    <property type="entry name" value="LMWPTPASE"/>
</dbReference>
<comment type="similarity">
    <text evidence="2">Belongs to the UDP-glucose/GDP-mannose dehydrogenase family.</text>
</comment>
<dbReference type="NCBIfam" id="TIGR03026">
    <property type="entry name" value="NDP-sugDHase"/>
    <property type="match status" value="1"/>
</dbReference>
<feature type="binding site" evidence="12">
    <location>
        <position position="30"/>
    </location>
    <ligand>
        <name>NAD(+)</name>
        <dbReference type="ChEBI" id="CHEBI:57540"/>
    </ligand>
</feature>
<dbReference type="Gene3D" id="3.40.50.2300">
    <property type="match status" value="1"/>
</dbReference>
<dbReference type="SUPFAM" id="SSF52413">
    <property type="entry name" value="UDP-glucose/GDP-mannose dehydrogenase C-terminal domain"/>
    <property type="match status" value="1"/>
</dbReference>
<keyword evidence="7" id="KW-0560">Oxidoreductase</keyword>
<dbReference type="SUPFAM" id="SSF51735">
    <property type="entry name" value="NAD(P)-binding Rossmann-fold domains"/>
    <property type="match status" value="1"/>
</dbReference>
<dbReference type="Gene3D" id="3.40.50.720">
    <property type="entry name" value="NAD(P)-binding Rossmann-like Domain"/>
    <property type="match status" value="2"/>
</dbReference>
<dbReference type="GO" id="GO:0004725">
    <property type="term" value="F:protein tyrosine phosphatase activity"/>
    <property type="evidence" value="ECO:0007669"/>
    <property type="project" value="InterPro"/>
</dbReference>
<feature type="binding site" evidence="12">
    <location>
        <position position="338"/>
    </location>
    <ligand>
        <name>NAD(+)</name>
        <dbReference type="ChEBI" id="CHEBI:57540"/>
    </ligand>
</feature>
<dbReference type="Pfam" id="PF03721">
    <property type="entry name" value="UDPG_MGDP_dh_N"/>
    <property type="match status" value="1"/>
</dbReference>
<dbReference type="EC" id="1.1.1.22" evidence="4"/>
<feature type="binding site" evidence="11">
    <location>
        <position position="331"/>
    </location>
    <ligand>
        <name>substrate</name>
    </ligand>
</feature>
<dbReference type="Gene3D" id="1.20.5.100">
    <property type="entry name" value="Cytochrome c1, transmembrane anchor, C-terminal"/>
    <property type="match status" value="1"/>
</dbReference>
<feature type="domain" description="Phosphotyrosine protein phosphatase I" evidence="14">
    <location>
        <begin position="512"/>
        <end position="652"/>
    </location>
</feature>
<dbReference type="PIRSF" id="PIRSF500134">
    <property type="entry name" value="UDPglc_DH_bac"/>
    <property type="match status" value="1"/>
</dbReference>
<keyword evidence="6" id="KW-0378">Hydrolase</keyword>
<feature type="active site" description="Nucleophile" evidence="13">
    <location>
        <position position="518"/>
    </location>
</feature>
<evidence type="ECO:0000256" key="9">
    <source>
        <dbReference type="ARBA" id="ARBA00047473"/>
    </source>
</evidence>
<feature type="active site" description="Proton donor" evidence="13">
    <location>
        <position position="626"/>
    </location>
</feature>
<dbReference type="OrthoDB" id="9803238at2"/>
<dbReference type="InterPro" id="IPR001732">
    <property type="entry name" value="UDP-Glc/GDP-Man_DH_N"/>
</dbReference>
<proteinExistence type="inferred from homology"/>
<evidence type="ECO:0000313" key="16">
    <source>
        <dbReference type="EMBL" id="EDT11055.1"/>
    </source>
</evidence>
<name>B1FZC0_PARG4</name>
<dbReference type="Proteomes" id="UP000005045">
    <property type="component" value="Unassembled WGS sequence"/>
</dbReference>
<evidence type="ECO:0000256" key="1">
    <source>
        <dbReference type="ARBA" id="ARBA00004701"/>
    </source>
</evidence>
<evidence type="ECO:0000256" key="6">
    <source>
        <dbReference type="ARBA" id="ARBA00022801"/>
    </source>
</evidence>
<dbReference type="SUPFAM" id="SSF48179">
    <property type="entry name" value="6-phosphogluconate dehydrogenase C-terminal domain-like"/>
    <property type="match status" value="1"/>
</dbReference>
<dbReference type="InterPro" id="IPR036196">
    <property type="entry name" value="Ptyr_pPase_sf"/>
</dbReference>
<feature type="binding site" evidence="12">
    <location>
        <position position="121"/>
    </location>
    <ligand>
        <name>NAD(+)</name>
        <dbReference type="ChEBI" id="CHEBI:57540"/>
    </ligand>
</feature>
<dbReference type="InterPro" id="IPR017476">
    <property type="entry name" value="UDP-Glc/GDP-Man"/>
</dbReference>
<dbReference type="GO" id="GO:0006065">
    <property type="term" value="P:UDP-glucuronate biosynthetic process"/>
    <property type="evidence" value="ECO:0007669"/>
    <property type="project" value="UniProtKB-UniPathway"/>
</dbReference>
<keyword evidence="17" id="KW-1185">Reference proteome</keyword>
<comment type="catalytic activity">
    <reaction evidence="9">
        <text>UDP-alpha-D-glucose + 2 NAD(+) + H2O = UDP-alpha-D-glucuronate + 2 NADH + 3 H(+)</text>
        <dbReference type="Rhea" id="RHEA:23596"/>
        <dbReference type="ChEBI" id="CHEBI:15377"/>
        <dbReference type="ChEBI" id="CHEBI:15378"/>
        <dbReference type="ChEBI" id="CHEBI:57540"/>
        <dbReference type="ChEBI" id="CHEBI:57945"/>
        <dbReference type="ChEBI" id="CHEBI:58052"/>
        <dbReference type="ChEBI" id="CHEBI:58885"/>
        <dbReference type="EC" id="1.1.1.22"/>
    </reaction>
</comment>
<feature type="binding site" evidence="11">
    <location>
        <position position="267"/>
    </location>
    <ligand>
        <name>substrate</name>
    </ligand>
</feature>
<dbReference type="AlphaFoldDB" id="B1FZC0"/>
<dbReference type="PIRSF" id="PIRSF000124">
    <property type="entry name" value="UDPglc_GDPman_dh"/>
    <property type="match status" value="1"/>
</dbReference>
<sequence>MNLTIIGSGYVGLVTGACLADIGHDVFCLDVDRRKIDVLNGGGVPIHEPGLQEIIARNRKAGRLTFSTDVEAAVAHGDIQFIAVGTPSDEDGSADLQYVLAAARNIGRHMTGFKVIVDKSTVPVGTASRVRDAIAEELAARNLSHMFSVVSNPEFLKEGAAVEDFTRPDRIVLGCDEDVPGEKARELMKRLYAPFNRNRERTLYMDVRSAEFTKYAANAMLATRISYMNELANLADRVGADIEAVRRGIGSDPRIGYDFLYAGCGYGGSCFPKDVQALIRTAADHHANLRILEAVEAVNDTQKKVLGQKIVARLGEDLSDRTFAVWGLAFKPNTDDMREAPSRPLIAELLRRGARVKAYDPVAIDESKRVFALDLKDVPQQHARLQFVNEEMEAAQDADALVILTEWKVFKSPDFNALKTMLKTPLIFDGRNLYEPDALLELGIEYHAIGRQHALRNAPRKSRRERPAARAWRHARRYASGCARRGPGRPISLPVTPPARTTRLITEPDMFANVLIVCHANVCRSPAAEMLFKARQASASIAFHSAGIRAMNGHGMDPVMRRLLAERGVASGAHHSRRLDRRLVRSADLVLVSERAQIGEVEALDPASRGKVFPLGKWEDLADVADPHGGEESAYRESLVLIEHLVMGWLKKIC</sequence>
<dbReference type="InterPro" id="IPR036291">
    <property type="entry name" value="NAD(P)-bd_dom_sf"/>
</dbReference>
<dbReference type="GO" id="GO:0003979">
    <property type="term" value="F:UDP-glucose 6-dehydrogenase activity"/>
    <property type="evidence" value="ECO:0007669"/>
    <property type="project" value="UniProtKB-EC"/>
</dbReference>
<dbReference type="InterPro" id="IPR014026">
    <property type="entry name" value="UDP-Glc/GDP-Man_DH_dimer"/>
</dbReference>
<feature type="binding site" evidence="11">
    <location>
        <begin position="155"/>
        <end position="158"/>
    </location>
    <ligand>
        <name>substrate</name>
    </ligand>
</feature>
<evidence type="ECO:0000256" key="2">
    <source>
        <dbReference type="ARBA" id="ARBA00006601"/>
    </source>
</evidence>
<evidence type="ECO:0000256" key="7">
    <source>
        <dbReference type="ARBA" id="ARBA00023002"/>
    </source>
</evidence>
<dbReference type="InterPro" id="IPR008927">
    <property type="entry name" value="6-PGluconate_DH-like_C_sf"/>
</dbReference>
<comment type="pathway">
    <text evidence="1">Nucleotide-sugar biosynthesis; UDP-alpha-D-glucuronate biosynthesis; UDP-alpha-D-glucuronate from UDP-alpha-D-glucose: step 1/1.</text>
</comment>
<feature type="binding site" evidence="12">
    <location>
        <position position="273"/>
    </location>
    <ligand>
        <name>NAD(+)</name>
        <dbReference type="ChEBI" id="CHEBI:57540"/>
    </ligand>
</feature>
<dbReference type="SUPFAM" id="SSF52788">
    <property type="entry name" value="Phosphotyrosine protein phosphatases I"/>
    <property type="match status" value="1"/>
</dbReference>
<dbReference type="GO" id="GO:0051287">
    <property type="term" value="F:NAD binding"/>
    <property type="evidence" value="ECO:0007669"/>
    <property type="project" value="InterPro"/>
</dbReference>
<comment type="similarity">
    <text evidence="3">Belongs to the low molecular weight phosphotyrosine protein phosphatase family.</text>
</comment>
<evidence type="ECO:0000259" key="15">
    <source>
        <dbReference type="SMART" id="SM00984"/>
    </source>
</evidence>
<evidence type="ECO:0000256" key="10">
    <source>
        <dbReference type="PIRSR" id="PIRSR500134-1"/>
    </source>
</evidence>
<feature type="binding site" evidence="12">
    <location>
        <position position="35"/>
    </location>
    <ligand>
        <name>NAD(+)</name>
        <dbReference type="ChEBI" id="CHEBI:57540"/>
    </ligand>
</feature>
<dbReference type="UniPathway" id="UPA00038">
    <property type="reaction ID" value="UER00491"/>
</dbReference>
<dbReference type="InterPro" id="IPR028357">
    <property type="entry name" value="UDPglc_DH_bac"/>
</dbReference>
<evidence type="ECO:0000256" key="12">
    <source>
        <dbReference type="PIRSR" id="PIRSR500134-3"/>
    </source>
</evidence>
<dbReference type="PANTHER" id="PTHR43750">
    <property type="entry name" value="UDP-GLUCOSE 6-DEHYDROGENASE TUAD"/>
    <property type="match status" value="1"/>
</dbReference>
<keyword evidence="8 12" id="KW-0520">NAD</keyword>
<reference evidence="16 17" key="1">
    <citation type="submission" date="2008-03" db="EMBL/GenBank/DDBJ databases">
        <title>Sequencing of the draft genome and assembly of Burkholderia graminis C4D1M.</title>
        <authorList>
            <consortium name="US DOE Joint Genome Institute (JGI-PGF)"/>
            <person name="Copeland A."/>
            <person name="Lucas S."/>
            <person name="Lapidus A."/>
            <person name="Glavina del Rio T."/>
            <person name="Dalin E."/>
            <person name="Tice H."/>
            <person name="Bruce D."/>
            <person name="Goodwin L."/>
            <person name="Pitluck S."/>
            <person name="Larimer F."/>
            <person name="Land M.L."/>
            <person name="Hauser L."/>
            <person name="Tiedje J."/>
            <person name="Richardson P."/>
        </authorList>
    </citation>
    <scope>NUCLEOTIDE SEQUENCE [LARGE SCALE GENOMIC DNA]</scope>
    <source>
        <strain evidence="17">ATCC 700544 / DSM 17151 / LMG 18924 / NCIMB 13744 / C4D1M</strain>
    </source>
</reference>
<dbReference type="InterPro" id="IPR014027">
    <property type="entry name" value="UDP-Glc/GDP-Man_DH_C"/>
</dbReference>
<evidence type="ECO:0000256" key="11">
    <source>
        <dbReference type="PIRSR" id="PIRSR500134-2"/>
    </source>
</evidence>
<dbReference type="SMART" id="SM00226">
    <property type="entry name" value="LMWPc"/>
    <property type="match status" value="1"/>
</dbReference>
<feature type="active site" evidence="13">
    <location>
        <position position="524"/>
    </location>
</feature>
<feature type="binding site" evidence="11">
    <location>
        <begin position="259"/>
        <end position="263"/>
    </location>
    <ligand>
        <name>substrate</name>
    </ligand>
</feature>
<feature type="binding site" evidence="11">
    <location>
        <position position="214"/>
    </location>
    <ligand>
        <name>substrate</name>
    </ligand>
</feature>
<dbReference type="InterPro" id="IPR036220">
    <property type="entry name" value="UDP-Glc/GDP-Man_DH_C_sf"/>
</dbReference>
<gene>
    <name evidence="16" type="ORF">BgramDRAFT_2433</name>
</gene>
<dbReference type="InterPro" id="IPR017867">
    <property type="entry name" value="Tyr_phospatase_low_mol_wt"/>
</dbReference>
<dbReference type="EMBL" id="ABLD01000005">
    <property type="protein sequence ID" value="EDT11055.1"/>
    <property type="molecule type" value="Genomic_DNA"/>
</dbReference>
<dbReference type="PANTHER" id="PTHR43750:SF3">
    <property type="entry name" value="UDP-GLUCOSE 6-DEHYDROGENASE TUAD"/>
    <property type="match status" value="1"/>
</dbReference>
<dbReference type="InterPro" id="IPR023485">
    <property type="entry name" value="Ptyr_pPase"/>
</dbReference>
<evidence type="ECO:0000256" key="5">
    <source>
        <dbReference type="ARBA" id="ARBA00015132"/>
    </source>
</evidence>
<evidence type="ECO:0000259" key="14">
    <source>
        <dbReference type="SMART" id="SM00226"/>
    </source>
</evidence>
<dbReference type="GO" id="GO:0000271">
    <property type="term" value="P:polysaccharide biosynthetic process"/>
    <property type="evidence" value="ECO:0007669"/>
    <property type="project" value="InterPro"/>
</dbReference>
<evidence type="ECO:0000256" key="8">
    <source>
        <dbReference type="ARBA" id="ARBA00023027"/>
    </source>
</evidence>
<dbReference type="SMART" id="SM00984">
    <property type="entry name" value="UDPG_MGDP_dh_C"/>
    <property type="match status" value="1"/>
</dbReference>
<organism evidence="16 17">
    <name type="scientific">Paraburkholderia graminis (strain ATCC 700544 / DSM 17151 / LMG 18924 / NCIMB 13744 / C4D1M)</name>
    <dbReference type="NCBI Taxonomy" id="396598"/>
    <lineage>
        <taxon>Bacteria</taxon>
        <taxon>Pseudomonadati</taxon>
        <taxon>Pseudomonadota</taxon>
        <taxon>Betaproteobacteria</taxon>
        <taxon>Burkholderiales</taxon>
        <taxon>Burkholderiaceae</taxon>
        <taxon>Paraburkholderia</taxon>
    </lineage>
</organism>
<evidence type="ECO:0000256" key="13">
    <source>
        <dbReference type="PIRSR" id="PIRSR617867-1"/>
    </source>
</evidence>
<evidence type="ECO:0000313" key="17">
    <source>
        <dbReference type="Proteomes" id="UP000005045"/>
    </source>
</evidence>
<evidence type="ECO:0000256" key="4">
    <source>
        <dbReference type="ARBA" id="ARBA00012954"/>
    </source>
</evidence>
<feature type="active site" description="Nucleophile" evidence="10">
    <location>
        <position position="270"/>
    </location>
</feature>
<protein>
    <recommendedName>
        <fullName evidence="5">UDP-glucose 6-dehydrogenase</fullName>
        <ecNumber evidence="4">1.1.1.22</ecNumber>
    </recommendedName>
</protein>
<accession>B1FZC0</accession>
<evidence type="ECO:0000256" key="3">
    <source>
        <dbReference type="ARBA" id="ARBA00011063"/>
    </source>
</evidence>
<dbReference type="Pfam" id="PF01451">
    <property type="entry name" value="LMWPc"/>
    <property type="match status" value="1"/>
</dbReference>
<feature type="domain" description="UDP-glucose/GDP-mannose dehydrogenase C-terminal" evidence="15">
    <location>
        <begin position="324"/>
        <end position="436"/>
    </location>
</feature>
<feature type="binding site" evidence="12">
    <location>
        <position position="158"/>
    </location>
    <ligand>
        <name>NAD(+)</name>
        <dbReference type="ChEBI" id="CHEBI:57540"/>
    </ligand>
</feature>
<dbReference type="Pfam" id="PF00984">
    <property type="entry name" value="UDPG_MGDP_dh"/>
    <property type="match status" value="1"/>
</dbReference>
<feature type="binding site" evidence="12">
    <location>
        <position position="86"/>
    </location>
    <ligand>
        <name>NAD(+)</name>
        <dbReference type="ChEBI" id="CHEBI:57540"/>
    </ligand>
</feature>
<comment type="caution">
    <text evidence="16">The sequence shown here is derived from an EMBL/GenBank/DDBJ whole genome shotgun (WGS) entry which is preliminary data.</text>
</comment>